<dbReference type="PANTHER" id="PTHR11668">
    <property type="entry name" value="SERINE/THREONINE PROTEIN PHOSPHATASE"/>
    <property type="match status" value="1"/>
</dbReference>
<dbReference type="PANTHER" id="PTHR11668:SF300">
    <property type="entry name" value="SERINE_THREONINE-PROTEIN PHOSPHATASE"/>
    <property type="match status" value="1"/>
</dbReference>
<dbReference type="PROSITE" id="PS00125">
    <property type="entry name" value="SER_THR_PHOSPHATASE"/>
    <property type="match status" value="1"/>
</dbReference>
<comment type="similarity">
    <text evidence="8">Belongs to the PPP phosphatase family.</text>
</comment>
<evidence type="ECO:0000256" key="6">
    <source>
        <dbReference type="ARBA" id="ARBA00047761"/>
    </source>
</evidence>
<dbReference type="EMBL" id="JAPFFF010000007">
    <property type="protein sequence ID" value="KAK8886695.1"/>
    <property type="molecule type" value="Genomic_DNA"/>
</dbReference>
<accession>A0ABR2K6D7</accession>
<evidence type="ECO:0000313" key="12">
    <source>
        <dbReference type="Proteomes" id="UP001470230"/>
    </source>
</evidence>
<evidence type="ECO:0000256" key="8">
    <source>
        <dbReference type="RuleBase" id="RU004273"/>
    </source>
</evidence>
<feature type="compositionally biased region" description="Polar residues" evidence="9">
    <location>
        <begin position="556"/>
        <end position="570"/>
    </location>
</feature>
<dbReference type="PRINTS" id="PR00114">
    <property type="entry name" value="STPHPHTASE"/>
</dbReference>
<feature type="region of interest" description="Disordered" evidence="9">
    <location>
        <begin position="447"/>
        <end position="499"/>
    </location>
</feature>
<evidence type="ECO:0000256" key="1">
    <source>
        <dbReference type="ARBA" id="ARBA00001936"/>
    </source>
</evidence>
<evidence type="ECO:0000256" key="2">
    <source>
        <dbReference type="ARBA" id="ARBA00022723"/>
    </source>
</evidence>
<reference evidence="11 12" key="1">
    <citation type="submission" date="2024-04" db="EMBL/GenBank/DDBJ databases">
        <title>Tritrichomonas musculus Genome.</title>
        <authorList>
            <person name="Alves-Ferreira E."/>
            <person name="Grigg M."/>
            <person name="Lorenzi H."/>
            <person name="Galac M."/>
        </authorList>
    </citation>
    <scope>NUCLEOTIDE SEQUENCE [LARGE SCALE GENOMIC DNA]</scope>
    <source>
        <strain evidence="11 12">EAF2021</strain>
    </source>
</reference>
<protein>
    <recommendedName>
        <fullName evidence="8">Serine/threonine-protein phosphatase</fullName>
        <ecNumber evidence="8">3.1.3.16</ecNumber>
    </recommendedName>
</protein>
<evidence type="ECO:0000256" key="3">
    <source>
        <dbReference type="ARBA" id="ARBA00022801"/>
    </source>
</evidence>
<dbReference type="InterPro" id="IPR050341">
    <property type="entry name" value="PP1_catalytic_subunit"/>
</dbReference>
<comment type="catalytic activity">
    <reaction evidence="6">
        <text>O-phospho-L-seryl-[protein] + H2O = L-seryl-[protein] + phosphate</text>
        <dbReference type="Rhea" id="RHEA:20629"/>
        <dbReference type="Rhea" id="RHEA-COMP:9863"/>
        <dbReference type="Rhea" id="RHEA-COMP:11604"/>
        <dbReference type="ChEBI" id="CHEBI:15377"/>
        <dbReference type="ChEBI" id="CHEBI:29999"/>
        <dbReference type="ChEBI" id="CHEBI:43474"/>
        <dbReference type="ChEBI" id="CHEBI:83421"/>
        <dbReference type="EC" id="3.1.3.16"/>
    </reaction>
</comment>
<dbReference type="Gene3D" id="3.60.21.10">
    <property type="match status" value="1"/>
</dbReference>
<feature type="compositionally biased region" description="Polar residues" evidence="9">
    <location>
        <begin position="380"/>
        <end position="392"/>
    </location>
</feature>
<evidence type="ECO:0000256" key="7">
    <source>
        <dbReference type="ARBA" id="ARBA00048336"/>
    </source>
</evidence>
<comment type="caution">
    <text evidence="11">The sequence shown here is derived from an EMBL/GenBank/DDBJ whole genome shotgun (WGS) entry which is preliminary data.</text>
</comment>
<dbReference type="SUPFAM" id="SSF56300">
    <property type="entry name" value="Metallo-dependent phosphatases"/>
    <property type="match status" value="1"/>
</dbReference>
<gene>
    <name evidence="11" type="ORF">M9Y10_042162</name>
</gene>
<sequence>MQFRRYLDAYLSLFANDSMLYATRERSLSLFLIPLDDTMNIIRSAESVILKEPNLLKLHSPIVVVGDLHGQFLDLIRIFQKNGIPPGKKFLFLGDLVDRGDFSFDILIFLFLLKILHPESIYFIRGNHEFNSLASTMGFFNEILDKYGEPSIYNAFINVFNYFPLGALVNEKILCIHGGLGPNFTSISQIPLVYRPLCEFGKCDVADDILWSDPSNDVDTYELNKRGAGWTFGKTIVDKFCDENNIDMIIRGHECVMNGYENFFDGKLITVFSASNSVGSVGNDAAVVEIKNPPLNKIDINPENPNTNGIEQCTYVLMVKQYPPLPYLTREQVFYTSKLRLSPVPSQLPVFSKPHDPSMGPLNLRRYQQPHQPVVPHPPISTNTSNPRKLSRTNFHAHSNKDIALRTKMCQDSQQIRSVSNSAKNLPTWSIPSDLIPERSILFGNTPDAQENDQKLPMLKGGGNKQQNRHSLNFKSKKFNTGSIINDDNSNKKPEIVNPYISSNSSEVKVPSILAEENVEPTHVKGSHRHSESKSKKKKPNVTPLNNIPPHLPNRASGSSASIQLPNNAIYSVRRPVSNRKRKRADELL</sequence>
<dbReference type="InterPro" id="IPR029052">
    <property type="entry name" value="Metallo-depent_PP-like"/>
</dbReference>
<keyword evidence="4" id="KW-0904">Protein phosphatase</keyword>
<evidence type="ECO:0000256" key="4">
    <source>
        <dbReference type="ARBA" id="ARBA00022912"/>
    </source>
</evidence>
<organism evidence="11 12">
    <name type="scientific">Tritrichomonas musculus</name>
    <dbReference type="NCBI Taxonomy" id="1915356"/>
    <lineage>
        <taxon>Eukaryota</taxon>
        <taxon>Metamonada</taxon>
        <taxon>Parabasalia</taxon>
        <taxon>Tritrichomonadida</taxon>
        <taxon>Tritrichomonadidae</taxon>
        <taxon>Tritrichomonas</taxon>
    </lineage>
</organism>
<evidence type="ECO:0000256" key="9">
    <source>
        <dbReference type="SAM" id="MobiDB-lite"/>
    </source>
</evidence>
<dbReference type="InterPro" id="IPR006186">
    <property type="entry name" value="Ser/Thr-sp_prot-phosphatase"/>
</dbReference>
<feature type="region of interest" description="Disordered" evidence="9">
    <location>
        <begin position="372"/>
        <end position="392"/>
    </location>
</feature>
<keyword evidence="5" id="KW-0464">Manganese</keyword>
<evidence type="ECO:0000259" key="10">
    <source>
        <dbReference type="PROSITE" id="PS00125"/>
    </source>
</evidence>
<name>A0ABR2K6D7_9EUKA</name>
<evidence type="ECO:0000256" key="5">
    <source>
        <dbReference type="ARBA" id="ARBA00023211"/>
    </source>
</evidence>
<dbReference type="Proteomes" id="UP001470230">
    <property type="component" value="Unassembled WGS sequence"/>
</dbReference>
<proteinExistence type="inferred from homology"/>
<keyword evidence="2" id="KW-0479">Metal-binding</keyword>
<keyword evidence="12" id="KW-1185">Reference proteome</keyword>
<dbReference type="SMART" id="SM00156">
    <property type="entry name" value="PP2Ac"/>
    <property type="match status" value="1"/>
</dbReference>
<comment type="cofactor">
    <cofactor evidence="1">
        <name>Mn(2+)</name>
        <dbReference type="ChEBI" id="CHEBI:29035"/>
    </cofactor>
</comment>
<evidence type="ECO:0000313" key="11">
    <source>
        <dbReference type="EMBL" id="KAK8886695.1"/>
    </source>
</evidence>
<feature type="compositionally biased region" description="Polar residues" evidence="9">
    <location>
        <begin position="465"/>
        <end position="488"/>
    </location>
</feature>
<keyword evidence="3 8" id="KW-0378">Hydrolase</keyword>
<comment type="catalytic activity">
    <reaction evidence="7 8">
        <text>O-phospho-L-threonyl-[protein] + H2O = L-threonyl-[protein] + phosphate</text>
        <dbReference type="Rhea" id="RHEA:47004"/>
        <dbReference type="Rhea" id="RHEA-COMP:11060"/>
        <dbReference type="Rhea" id="RHEA-COMP:11605"/>
        <dbReference type="ChEBI" id="CHEBI:15377"/>
        <dbReference type="ChEBI" id="CHEBI:30013"/>
        <dbReference type="ChEBI" id="CHEBI:43474"/>
        <dbReference type="ChEBI" id="CHEBI:61977"/>
        <dbReference type="EC" id="3.1.3.16"/>
    </reaction>
</comment>
<dbReference type="InterPro" id="IPR004843">
    <property type="entry name" value="Calcineurin-like_PHP"/>
</dbReference>
<feature type="domain" description="Serine/threonine specific protein phosphatases" evidence="10">
    <location>
        <begin position="124"/>
        <end position="129"/>
    </location>
</feature>
<dbReference type="Pfam" id="PF00149">
    <property type="entry name" value="Metallophos"/>
    <property type="match status" value="1"/>
</dbReference>
<feature type="region of interest" description="Disordered" evidence="9">
    <location>
        <begin position="517"/>
        <end position="589"/>
    </location>
</feature>
<dbReference type="EC" id="3.1.3.16" evidence="8"/>